<protein>
    <submittedName>
        <fullName evidence="1">DNA sulfur modification protein DndB</fullName>
    </submittedName>
</protein>
<dbReference type="NCBIfam" id="TIGR03233">
    <property type="entry name" value="DNA_S_dndB"/>
    <property type="match status" value="1"/>
</dbReference>
<dbReference type="Pfam" id="PF14072">
    <property type="entry name" value="DndB"/>
    <property type="match status" value="1"/>
</dbReference>
<dbReference type="NCBIfam" id="TIGR03187">
    <property type="entry name" value="DGQHR"/>
    <property type="match status" value="1"/>
</dbReference>
<organism evidence="1 2">
    <name type="scientific">Nakamurella panacisegetis</name>
    <dbReference type="NCBI Taxonomy" id="1090615"/>
    <lineage>
        <taxon>Bacteria</taxon>
        <taxon>Bacillati</taxon>
        <taxon>Actinomycetota</taxon>
        <taxon>Actinomycetes</taxon>
        <taxon>Nakamurellales</taxon>
        <taxon>Nakamurellaceae</taxon>
        <taxon>Nakamurella</taxon>
    </lineage>
</organism>
<dbReference type="Proteomes" id="UP000198741">
    <property type="component" value="Chromosome I"/>
</dbReference>
<dbReference type="InterPro" id="IPR017642">
    <property type="entry name" value="DNA_S_mod_DndB"/>
</dbReference>
<name>A0A1H0IT77_9ACTN</name>
<proteinExistence type="predicted"/>
<accession>A0A1H0IT77</accession>
<reference evidence="1 2" key="1">
    <citation type="submission" date="2016-10" db="EMBL/GenBank/DDBJ databases">
        <authorList>
            <person name="de Groot N.N."/>
        </authorList>
    </citation>
    <scope>NUCLEOTIDE SEQUENCE [LARGE SCALE GENOMIC DNA]</scope>
    <source>
        <strain evidence="2">P4-7,KCTC 19426,CECT 7604</strain>
    </source>
</reference>
<evidence type="ECO:0000313" key="1">
    <source>
        <dbReference type="EMBL" id="SDO34674.1"/>
    </source>
</evidence>
<dbReference type="STRING" id="1090615.SAMN04515671_0638"/>
<keyword evidence="2" id="KW-1185">Reference proteome</keyword>
<gene>
    <name evidence="1" type="ORF">SAMN04515671_0638</name>
</gene>
<dbReference type="InterPro" id="IPR017601">
    <property type="entry name" value="DGQHR-contain_dom"/>
</dbReference>
<dbReference type="CDD" id="cd16412">
    <property type="entry name" value="dndB"/>
    <property type="match status" value="1"/>
</dbReference>
<sequence>MKVTQTKMNDASTAPAARSRSAVFEYVFPAIRGVQAGREYYVTMCPLRLIPRLFVFDDEELPPEMRAQRTLNKARVPEIARYVAENPTTYVFSALTASINAEVNFEAFDTGGGRGERVGTLTIPMSAKFVINDGQHRRAAIQQALVENPELGDESIAIVMFIDVGLDRCQQMFADLNRYAIRPSKSIGVLYDHRDEMSSITKLLVMRSTFFVDLTEMETSNLAARSRKLFTLSALYNANKALLDGVETSSFERRVDLATSYWERVSDQFPEWHQVRNREVSAGEIRRDFIHSHGIVFHALGKIGNSMLLAKKDPASWETRLRKLRTIDWHRANATVWEGRAILGGKVSKSAGNVLLTTAAIRTALGMPLPPEEQRAEDAFTRGEK</sequence>
<dbReference type="AlphaFoldDB" id="A0A1H0IT77"/>
<evidence type="ECO:0000313" key="2">
    <source>
        <dbReference type="Proteomes" id="UP000198741"/>
    </source>
</evidence>
<dbReference type="EMBL" id="LT629710">
    <property type="protein sequence ID" value="SDO34674.1"/>
    <property type="molecule type" value="Genomic_DNA"/>
</dbReference>